<evidence type="ECO:0000256" key="14">
    <source>
        <dbReference type="PROSITE-ProRule" id="PRU01360"/>
    </source>
</evidence>
<dbReference type="InterPro" id="IPR010105">
    <property type="entry name" value="TonB_sidphr_rcpt"/>
</dbReference>
<organism evidence="20 21">
    <name type="scientific">Gluconobacter japonicus</name>
    <dbReference type="NCBI Taxonomy" id="376620"/>
    <lineage>
        <taxon>Bacteria</taxon>
        <taxon>Pseudomonadati</taxon>
        <taxon>Pseudomonadota</taxon>
        <taxon>Alphaproteobacteria</taxon>
        <taxon>Acetobacterales</taxon>
        <taxon>Acetobacteraceae</taxon>
        <taxon>Gluconobacter</taxon>
    </lineage>
</organism>
<dbReference type="GO" id="GO:0009279">
    <property type="term" value="C:cell outer membrane"/>
    <property type="evidence" value="ECO:0007669"/>
    <property type="project" value="UniProtKB-SubCell"/>
</dbReference>
<keyword evidence="11 14" id="KW-0472">Membrane</keyword>
<name>A0A9Q2FL96_GLUJA</name>
<comment type="similarity">
    <text evidence="2 14 15">Belongs to the TonB-dependent receptor family.</text>
</comment>
<keyword evidence="8" id="KW-0408">Iron</keyword>
<evidence type="ECO:0000256" key="1">
    <source>
        <dbReference type="ARBA" id="ARBA00004571"/>
    </source>
</evidence>
<protein>
    <submittedName>
        <fullName evidence="20">TonB-dependent siderophore receptor</fullName>
    </submittedName>
</protein>
<keyword evidence="13 14" id="KW-0998">Cell outer membrane</keyword>
<keyword evidence="3 14" id="KW-0813">Transport</keyword>
<evidence type="ECO:0000256" key="6">
    <source>
        <dbReference type="ARBA" id="ARBA00022692"/>
    </source>
</evidence>
<evidence type="ECO:0000256" key="15">
    <source>
        <dbReference type="RuleBase" id="RU003357"/>
    </source>
</evidence>
<keyword evidence="12 20" id="KW-0675">Receptor</keyword>
<gene>
    <name evidence="20" type="ORF">HKD32_05560</name>
</gene>
<feature type="chain" id="PRO_5040485483" evidence="17">
    <location>
        <begin position="18"/>
        <end position="715"/>
    </location>
</feature>
<dbReference type="Pfam" id="PF00593">
    <property type="entry name" value="TonB_dep_Rec_b-barrel"/>
    <property type="match status" value="1"/>
</dbReference>
<dbReference type="Pfam" id="PF07715">
    <property type="entry name" value="Plug"/>
    <property type="match status" value="1"/>
</dbReference>
<evidence type="ECO:0000256" key="5">
    <source>
        <dbReference type="ARBA" id="ARBA00022496"/>
    </source>
</evidence>
<dbReference type="CDD" id="cd01347">
    <property type="entry name" value="ligand_gated_channel"/>
    <property type="match status" value="1"/>
</dbReference>
<evidence type="ECO:0000313" key="20">
    <source>
        <dbReference type="EMBL" id="MBF0870326.1"/>
    </source>
</evidence>
<evidence type="ECO:0000256" key="2">
    <source>
        <dbReference type="ARBA" id="ARBA00009810"/>
    </source>
</evidence>
<evidence type="ECO:0000256" key="8">
    <source>
        <dbReference type="ARBA" id="ARBA00023004"/>
    </source>
</evidence>
<dbReference type="EMBL" id="JABCQN010000002">
    <property type="protein sequence ID" value="MBF0870326.1"/>
    <property type="molecule type" value="Genomic_DNA"/>
</dbReference>
<dbReference type="InterPro" id="IPR012910">
    <property type="entry name" value="Plug_dom"/>
</dbReference>
<dbReference type="InterPro" id="IPR039426">
    <property type="entry name" value="TonB-dep_rcpt-like"/>
</dbReference>
<dbReference type="GO" id="GO:0038023">
    <property type="term" value="F:signaling receptor activity"/>
    <property type="evidence" value="ECO:0007669"/>
    <property type="project" value="InterPro"/>
</dbReference>
<keyword evidence="10 15" id="KW-0798">TonB box</keyword>
<feature type="domain" description="TonB-dependent receptor-like beta-barrel" evidence="18">
    <location>
        <begin position="244"/>
        <end position="684"/>
    </location>
</feature>
<evidence type="ECO:0000313" key="21">
    <source>
        <dbReference type="Proteomes" id="UP000661006"/>
    </source>
</evidence>
<evidence type="ECO:0000256" key="13">
    <source>
        <dbReference type="ARBA" id="ARBA00023237"/>
    </source>
</evidence>
<comment type="caution">
    <text evidence="20">The sequence shown here is derived from an EMBL/GenBank/DDBJ whole genome shotgun (WGS) entry which is preliminary data.</text>
</comment>
<keyword evidence="4 14" id="KW-1134">Transmembrane beta strand</keyword>
<evidence type="ECO:0000256" key="7">
    <source>
        <dbReference type="ARBA" id="ARBA00022729"/>
    </source>
</evidence>
<comment type="subcellular location">
    <subcellularLocation>
        <location evidence="1 14">Cell outer membrane</location>
        <topology evidence="1 14">Multi-pass membrane protein</topology>
    </subcellularLocation>
</comment>
<dbReference type="PANTHER" id="PTHR32552">
    <property type="entry name" value="FERRICHROME IRON RECEPTOR-RELATED"/>
    <property type="match status" value="1"/>
</dbReference>
<reference evidence="20" key="1">
    <citation type="submission" date="2020-04" db="EMBL/GenBank/DDBJ databases">
        <authorList>
            <person name="Sombolestani A."/>
        </authorList>
    </citation>
    <scope>NUCLEOTIDE SEQUENCE</scope>
    <source>
        <strain evidence="20">R71697</strain>
    </source>
</reference>
<evidence type="ECO:0000256" key="11">
    <source>
        <dbReference type="ARBA" id="ARBA00023136"/>
    </source>
</evidence>
<feature type="signal peptide" evidence="17">
    <location>
        <begin position="1"/>
        <end position="17"/>
    </location>
</feature>
<evidence type="ECO:0000256" key="9">
    <source>
        <dbReference type="ARBA" id="ARBA00023065"/>
    </source>
</evidence>
<evidence type="ECO:0000256" key="3">
    <source>
        <dbReference type="ARBA" id="ARBA00022448"/>
    </source>
</evidence>
<dbReference type="Gene3D" id="2.170.130.10">
    <property type="entry name" value="TonB-dependent receptor, plug domain"/>
    <property type="match status" value="1"/>
</dbReference>
<sequence length="715" mass="79052">MALMIVSQLLLSSSASAGSLVEKPEKQKSASAPHARKNSPSAAARRRKQDIVTVVGQQQAASVSAAKMAIPFLENPQIISVVSRKLMDEQNVIRLSDALQNVAGVSHADSYGLYDSIRVRGFSTSGMTYLDGMKTIDSLSMNETVGLSRMEVIKGPASGLFGQGPLSGMVNMVSKRPVDSNFATFTAQGGSWSYYEGRADINRKLTSNGMITARVNAVYRKQDYFVRASDMETLYIAPSISIRPTDHTDLTLLFRYNRTSGHPYTAIPAYGTVLPSPWGKLPRDFAITDVENPAQQRQTYVHLGYMFDHKFNENIGFHQGFRYQVYRQTYNRWLFATTGFSNDLSQVGRYYYGPYNNHGTDVRIDTNVNFKFHTTHLISHYVLVGTDYGQNGTNSTTGFATTTNLNLANPVYGDVPDYASSGVISKTRQDQFGAYIQDHMKIGRQVAVTFGVRWDRATSGRGGNNPPTTAFSPHAGITWAFTDWMSAYFNWSKAFLPTTSVDYQQKILPPQRGTDYEVGLKAQTRNGVLTGMATLFDLARTNVATTDPLHPLYSIAQGEQRSKGFELEGNLRILPTWTANIAYTYLDTKITKDNRLLPNGGTLWLAGVPHHIFNIWTKYSIPSGMLKGLGIGAGVHFEGSSPADNYTPRDPVYGLTYKTSAYALVNLAAYYERGSWSAQINVQNAADKRYFPSASLSRTVVGTPRTIMGGLTKRF</sequence>
<dbReference type="SUPFAM" id="SSF56935">
    <property type="entry name" value="Porins"/>
    <property type="match status" value="1"/>
</dbReference>
<keyword evidence="7 17" id="KW-0732">Signal</keyword>
<keyword evidence="6 14" id="KW-0812">Transmembrane</keyword>
<feature type="region of interest" description="Disordered" evidence="16">
    <location>
        <begin position="21"/>
        <end position="48"/>
    </location>
</feature>
<dbReference type="AlphaFoldDB" id="A0A9Q2FL96"/>
<dbReference type="GO" id="GO:0015344">
    <property type="term" value="F:siderophore uptake transmembrane transporter activity"/>
    <property type="evidence" value="ECO:0007669"/>
    <property type="project" value="TreeGrafter"/>
</dbReference>
<accession>A0A9Q2FL96</accession>
<keyword evidence="9" id="KW-0406">Ion transport</keyword>
<evidence type="ECO:0000256" key="10">
    <source>
        <dbReference type="ARBA" id="ARBA00023077"/>
    </source>
</evidence>
<dbReference type="InterPro" id="IPR036942">
    <property type="entry name" value="Beta-barrel_TonB_sf"/>
</dbReference>
<evidence type="ECO:0000256" key="16">
    <source>
        <dbReference type="SAM" id="MobiDB-lite"/>
    </source>
</evidence>
<dbReference type="GO" id="GO:0015891">
    <property type="term" value="P:siderophore transport"/>
    <property type="evidence" value="ECO:0007669"/>
    <property type="project" value="InterPro"/>
</dbReference>
<feature type="domain" description="TonB-dependent receptor plug" evidence="19">
    <location>
        <begin position="74"/>
        <end position="168"/>
    </location>
</feature>
<evidence type="ECO:0000256" key="4">
    <source>
        <dbReference type="ARBA" id="ARBA00022452"/>
    </source>
</evidence>
<keyword evidence="5" id="KW-0410">Iron transport</keyword>
<evidence type="ECO:0000259" key="18">
    <source>
        <dbReference type="Pfam" id="PF00593"/>
    </source>
</evidence>
<dbReference type="NCBIfam" id="TIGR01783">
    <property type="entry name" value="TonB-siderophor"/>
    <property type="match status" value="1"/>
</dbReference>
<dbReference type="InterPro" id="IPR037066">
    <property type="entry name" value="Plug_dom_sf"/>
</dbReference>
<dbReference type="PROSITE" id="PS52016">
    <property type="entry name" value="TONB_DEPENDENT_REC_3"/>
    <property type="match status" value="1"/>
</dbReference>
<dbReference type="Proteomes" id="UP000661006">
    <property type="component" value="Unassembled WGS sequence"/>
</dbReference>
<evidence type="ECO:0000256" key="12">
    <source>
        <dbReference type="ARBA" id="ARBA00023170"/>
    </source>
</evidence>
<proteinExistence type="inferred from homology"/>
<evidence type="ECO:0000259" key="19">
    <source>
        <dbReference type="Pfam" id="PF07715"/>
    </source>
</evidence>
<dbReference type="Gene3D" id="2.40.170.20">
    <property type="entry name" value="TonB-dependent receptor, beta-barrel domain"/>
    <property type="match status" value="1"/>
</dbReference>
<dbReference type="InterPro" id="IPR000531">
    <property type="entry name" value="Beta-barrel_TonB"/>
</dbReference>
<evidence type="ECO:0000256" key="17">
    <source>
        <dbReference type="SAM" id="SignalP"/>
    </source>
</evidence>
<reference evidence="20" key="2">
    <citation type="submission" date="2020-11" db="EMBL/GenBank/DDBJ databases">
        <title>Description of novel Gluconobacter species.</title>
        <authorList>
            <person name="Cleenwerck I."/>
            <person name="Cnockaert M."/>
            <person name="Borremans W."/>
            <person name="Wieme A.D."/>
            <person name="De Vuyst L."/>
            <person name="Vandamme P."/>
        </authorList>
    </citation>
    <scope>NUCLEOTIDE SEQUENCE</scope>
    <source>
        <strain evidence="20">R71697</strain>
    </source>
</reference>
<dbReference type="PANTHER" id="PTHR32552:SF68">
    <property type="entry name" value="FERRICHROME OUTER MEMBRANE TRANSPORTER_PHAGE RECEPTOR"/>
    <property type="match status" value="1"/>
</dbReference>